<reference evidence="14 15" key="1">
    <citation type="journal article" date="2023" name="Int. J. Syst. Evol. Microbiol.">
        <title>Arthrobacter mangrovi sp. nov., an actinobacterium isolated from the rhizosphere of a mangrove.</title>
        <authorList>
            <person name="Hamada M."/>
            <person name="Saitou S."/>
            <person name="Enomoto N."/>
            <person name="Nanri K."/>
            <person name="Hidaka K."/>
            <person name="Miura T."/>
            <person name="Tamura T."/>
        </authorList>
    </citation>
    <scope>NUCLEOTIDE SEQUENCE [LARGE SCALE GENOMIC DNA]</scope>
    <source>
        <strain evidence="14 15">NBRC 112813</strain>
    </source>
</reference>
<dbReference type="SMART" id="SM00387">
    <property type="entry name" value="HATPase_c"/>
    <property type="match status" value="1"/>
</dbReference>
<dbReference type="RefSeq" id="WP_264795177.1">
    <property type="nucleotide sequence ID" value="NZ_BRVS01000005.1"/>
</dbReference>
<name>A0ABQ5MSV3_9MICC</name>
<evidence type="ECO:0000259" key="12">
    <source>
        <dbReference type="PROSITE" id="PS50109"/>
    </source>
</evidence>
<dbReference type="Pfam" id="PF02518">
    <property type="entry name" value="HATPase_c"/>
    <property type="match status" value="1"/>
</dbReference>
<keyword evidence="5" id="KW-0808">Transferase</keyword>
<dbReference type="InterPro" id="IPR050428">
    <property type="entry name" value="TCS_sensor_his_kinase"/>
</dbReference>
<dbReference type="PANTHER" id="PTHR45436:SF5">
    <property type="entry name" value="SENSOR HISTIDINE KINASE TRCS"/>
    <property type="match status" value="1"/>
</dbReference>
<keyword evidence="8 11" id="KW-1133">Transmembrane helix</keyword>
<dbReference type="SUPFAM" id="SSF55874">
    <property type="entry name" value="ATPase domain of HSP90 chaperone/DNA topoisomerase II/histidine kinase"/>
    <property type="match status" value="1"/>
</dbReference>
<evidence type="ECO:0000256" key="5">
    <source>
        <dbReference type="ARBA" id="ARBA00022679"/>
    </source>
</evidence>
<dbReference type="PANTHER" id="PTHR45436">
    <property type="entry name" value="SENSOR HISTIDINE KINASE YKOH"/>
    <property type="match status" value="1"/>
</dbReference>
<dbReference type="PRINTS" id="PR00344">
    <property type="entry name" value="BCTRLSENSOR"/>
</dbReference>
<dbReference type="SMART" id="SM00304">
    <property type="entry name" value="HAMP"/>
    <property type="match status" value="1"/>
</dbReference>
<organism evidence="14 15">
    <name type="scientific">Arthrobacter mangrovi</name>
    <dbReference type="NCBI Taxonomy" id="2966350"/>
    <lineage>
        <taxon>Bacteria</taxon>
        <taxon>Bacillati</taxon>
        <taxon>Actinomycetota</taxon>
        <taxon>Actinomycetes</taxon>
        <taxon>Micrococcales</taxon>
        <taxon>Micrococcaceae</taxon>
        <taxon>Arthrobacter</taxon>
    </lineage>
</organism>
<dbReference type="Gene3D" id="3.30.565.10">
    <property type="entry name" value="Histidine kinase-like ATPase, C-terminal domain"/>
    <property type="match status" value="1"/>
</dbReference>
<dbReference type="CDD" id="cd06225">
    <property type="entry name" value="HAMP"/>
    <property type="match status" value="1"/>
</dbReference>
<dbReference type="EMBL" id="BRVS01000005">
    <property type="protein sequence ID" value="GLB67050.1"/>
    <property type="molecule type" value="Genomic_DNA"/>
</dbReference>
<keyword evidence="9" id="KW-0902">Two-component regulatory system</keyword>
<dbReference type="InterPro" id="IPR005467">
    <property type="entry name" value="His_kinase_dom"/>
</dbReference>
<accession>A0ABQ5MSV3</accession>
<evidence type="ECO:0000256" key="9">
    <source>
        <dbReference type="ARBA" id="ARBA00023012"/>
    </source>
</evidence>
<comment type="subcellular location">
    <subcellularLocation>
        <location evidence="2">Cell membrane</location>
    </subcellularLocation>
</comment>
<evidence type="ECO:0000256" key="2">
    <source>
        <dbReference type="ARBA" id="ARBA00004236"/>
    </source>
</evidence>
<dbReference type="Gene3D" id="6.10.340.10">
    <property type="match status" value="1"/>
</dbReference>
<evidence type="ECO:0000256" key="7">
    <source>
        <dbReference type="ARBA" id="ARBA00022777"/>
    </source>
</evidence>
<comment type="caution">
    <text evidence="14">The sequence shown here is derived from an EMBL/GenBank/DDBJ whole genome shotgun (WGS) entry which is preliminary data.</text>
</comment>
<feature type="domain" description="HAMP" evidence="13">
    <location>
        <begin position="205"/>
        <end position="257"/>
    </location>
</feature>
<dbReference type="Proteomes" id="UP001209654">
    <property type="component" value="Unassembled WGS sequence"/>
</dbReference>
<dbReference type="PROSITE" id="PS50109">
    <property type="entry name" value="HIS_KIN"/>
    <property type="match status" value="1"/>
</dbReference>
<dbReference type="Pfam" id="PF00512">
    <property type="entry name" value="HisKA"/>
    <property type="match status" value="1"/>
</dbReference>
<evidence type="ECO:0000313" key="14">
    <source>
        <dbReference type="EMBL" id="GLB67050.1"/>
    </source>
</evidence>
<dbReference type="GO" id="GO:0016301">
    <property type="term" value="F:kinase activity"/>
    <property type="evidence" value="ECO:0007669"/>
    <property type="project" value="UniProtKB-KW"/>
</dbReference>
<dbReference type="SUPFAM" id="SSF158472">
    <property type="entry name" value="HAMP domain-like"/>
    <property type="match status" value="1"/>
</dbReference>
<sequence length="480" mass="51793">MRLFSRPGGLSVRTRVLAAVVALSALGLAAAGGVALGLQRGEITQNIDDSLRRSVEEFNTLAEIGVDPDTGRDFTEAAQLVRTAMARTSPAANEGMVGIVDGRVQLAASSAVPLRLEQDAQLMERILAMPPGDRIQLSSVETEQTTYRVVTVPVQLSSDPAQSTFVLAFDYEAELEELNGIFRTYGLIALIALILIAGVGWLVAGRLLAPVRLVRETAQKITETDLSLRIPVGGNDDLSELSRTFNEMLDRLQTSMTAQRQLLDDVGHELRTPITIVQGHLELQDPGDAADVESVRSIALDELDRMRLLVDDLVTLAAADRPEFATRRPLEVGRLTDDVLDKARSLGDRCWSVDARAEECWPLDPNRITQAWLQLAVNAVKFSAPGSRIALGSRSAQGELRLWVRDEGAGIAPEDQKRIFERFARGANSTRAEGSGLGLPIVSAIAAAHGGRVELASAPGRGSTFTIVIAEQQPEQEEAA</sequence>
<dbReference type="EC" id="2.7.13.3" evidence="3"/>
<evidence type="ECO:0000259" key="13">
    <source>
        <dbReference type="PROSITE" id="PS50885"/>
    </source>
</evidence>
<dbReference type="Pfam" id="PF00672">
    <property type="entry name" value="HAMP"/>
    <property type="match status" value="1"/>
</dbReference>
<evidence type="ECO:0000256" key="3">
    <source>
        <dbReference type="ARBA" id="ARBA00012438"/>
    </source>
</evidence>
<keyword evidence="6 11" id="KW-0812">Transmembrane</keyword>
<evidence type="ECO:0000256" key="4">
    <source>
        <dbReference type="ARBA" id="ARBA00022553"/>
    </source>
</evidence>
<keyword evidence="4" id="KW-0597">Phosphoprotein</keyword>
<evidence type="ECO:0000256" key="1">
    <source>
        <dbReference type="ARBA" id="ARBA00000085"/>
    </source>
</evidence>
<evidence type="ECO:0000313" key="15">
    <source>
        <dbReference type="Proteomes" id="UP001209654"/>
    </source>
</evidence>
<keyword evidence="7 14" id="KW-0418">Kinase</keyword>
<dbReference type="SUPFAM" id="SSF47384">
    <property type="entry name" value="Homodimeric domain of signal transducing histidine kinase"/>
    <property type="match status" value="1"/>
</dbReference>
<dbReference type="InterPro" id="IPR003661">
    <property type="entry name" value="HisK_dim/P_dom"/>
</dbReference>
<comment type="catalytic activity">
    <reaction evidence="1">
        <text>ATP + protein L-histidine = ADP + protein N-phospho-L-histidine.</text>
        <dbReference type="EC" id="2.7.13.3"/>
    </reaction>
</comment>
<dbReference type="InterPro" id="IPR003594">
    <property type="entry name" value="HATPase_dom"/>
</dbReference>
<dbReference type="InterPro" id="IPR036097">
    <property type="entry name" value="HisK_dim/P_sf"/>
</dbReference>
<dbReference type="Gene3D" id="1.10.287.130">
    <property type="match status" value="1"/>
</dbReference>
<dbReference type="SMART" id="SM00388">
    <property type="entry name" value="HisKA"/>
    <property type="match status" value="1"/>
</dbReference>
<gene>
    <name evidence="14" type="ORF">AHIS1636_14890</name>
</gene>
<dbReference type="InterPro" id="IPR036890">
    <property type="entry name" value="HATPase_C_sf"/>
</dbReference>
<dbReference type="CDD" id="cd00075">
    <property type="entry name" value="HATPase"/>
    <property type="match status" value="1"/>
</dbReference>
<dbReference type="PROSITE" id="PS50885">
    <property type="entry name" value="HAMP"/>
    <property type="match status" value="1"/>
</dbReference>
<evidence type="ECO:0000256" key="10">
    <source>
        <dbReference type="ARBA" id="ARBA00023136"/>
    </source>
</evidence>
<evidence type="ECO:0000256" key="8">
    <source>
        <dbReference type="ARBA" id="ARBA00022989"/>
    </source>
</evidence>
<dbReference type="CDD" id="cd00082">
    <property type="entry name" value="HisKA"/>
    <property type="match status" value="1"/>
</dbReference>
<keyword evidence="15" id="KW-1185">Reference proteome</keyword>
<evidence type="ECO:0000256" key="11">
    <source>
        <dbReference type="SAM" id="Phobius"/>
    </source>
</evidence>
<dbReference type="InterPro" id="IPR003660">
    <property type="entry name" value="HAMP_dom"/>
</dbReference>
<proteinExistence type="predicted"/>
<dbReference type="InterPro" id="IPR004358">
    <property type="entry name" value="Sig_transdc_His_kin-like_C"/>
</dbReference>
<keyword evidence="10 11" id="KW-0472">Membrane</keyword>
<feature type="transmembrane region" description="Helical" evidence="11">
    <location>
        <begin position="185"/>
        <end position="209"/>
    </location>
</feature>
<feature type="domain" description="Histidine kinase" evidence="12">
    <location>
        <begin position="265"/>
        <end position="473"/>
    </location>
</feature>
<protein>
    <recommendedName>
        <fullName evidence="3">histidine kinase</fullName>
        <ecNumber evidence="3">2.7.13.3</ecNumber>
    </recommendedName>
</protein>
<evidence type="ECO:0000256" key="6">
    <source>
        <dbReference type="ARBA" id="ARBA00022692"/>
    </source>
</evidence>